<dbReference type="PANTHER" id="PTHR35539:SF1">
    <property type="entry name" value="CDNA SEQUENCE BC048562"/>
    <property type="match status" value="1"/>
</dbReference>
<accession>A0A8D0DSR2</accession>
<dbReference type="PANTHER" id="PTHR35539">
    <property type="entry name" value="CDNA SEQUENCE BC048562"/>
    <property type="match status" value="1"/>
</dbReference>
<evidence type="ECO:0000313" key="3">
    <source>
        <dbReference type="Proteomes" id="UP000694421"/>
    </source>
</evidence>
<protein>
    <submittedName>
        <fullName evidence="2">Ciliary microtubule inner protein 7</fullName>
    </submittedName>
</protein>
<dbReference type="InterPro" id="IPR029369">
    <property type="entry name" value="HDNR"/>
</dbReference>
<evidence type="ECO:0000259" key="1">
    <source>
        <dbReference type="Pfam" id="PF15115"/>
    </source>
</evidence>
<proteinExistence type="predicted"/>
<dbReference type="GeneTree" id="ENSGT00390000002177"/>
<dbReference type="Pfam" id="PF15115">
    <property type="entry name" value="HDNR"/>
    <property type="match status" value="1"/>
</dbReference>
<dbReference type="Proteomes" id="UP000694421">
    <property type="component" value="Unplaced"/>
</dbReference>
<keyword evidence="3" id="KW-1185">Reference proteome</keyword>
<sequence>YTQEYRKAAQPPPPDIFVKRMKETPSKHIFSKHDNRHAFPGSATYFESGLGRRRIEGSLPNTHNLIDWVPLKDELQRDRPLMSSYQSDFRSENKVPQLLIHHAQLQEQPLQRTPSTTYQTAITPESRNTGVPALFRQDLPSLFPRPAEEMLLPFATLGCTDWLREHGKNVGGVAFWSI</sequence>
<organism evidence="2 3">
    <name type="scientific">Salvator merianae</name>
    <name type="common">Argentine black and white tegu</name>
    <name type="synonym">Tupinambis merianae</name>
    <dbReference type="NCBI Taxonomy" id="96440"/>
    <lineage>
        <taxon>Eukaryota</taxon>
        <taxon>Metazoa</taxon>
        <taxon>Chordata</taxon>
        <taxon>Craniata</taxon>
        <taxon>Vertebrata</taxon>
        <taxon>Euteleostomi</taxon>
        <taxon>Lepidosauria</taxon>
        <taxon>Squamata</taxon>
        <taxon>Bifurcata</taxon>
        <taxon>Unidentata</taxon>
        <taxon>Episquamata</taxon>
        <taxon>Laterata</taxon>
        <taxon>Teiioidea</taxon>
        <taxon>Teiidae</taxon>
        <taxon>Salvator</taxon>
    </lineage>
</organism>
<dbReference type="AlphaFoldDB" id="A0A8D0DSR2"/>
<reference evidence="2" key="1">
    <citation type="submission" date="2025-08" db="UniProtKB">
        <authorList>
            <consortium name="Ensembl"/>
        </authorList>
    </citation>
    <scope>IDENTIFICATION</scope>
</reference>
<name>A0A8D0DSR2_SALMN</name>
<feature type="domain" description="Domain of unknown function with conserved HDNR motif" evidence="1">
    <location>
        <begin position="7"/>
        <end position="96"/>
    </location>
</feature>
<dbReference type="Ensembl" id="ENSSMRT00000024837.1">
    <property type="protein sequence ID" value="ENSSMRP00000021190.1"/>
    <property type="gene ID" value="ENSSMRG00000016488.1"/>
</dbReference>
<evidence type="ECO:0000313" key="2">
    <source>
        <dbReference type="Ensembl" id="ENSSMRP00000021190.1"/>
    </source>
</evidence>
<reference evidence="2" key="2">
    <citation type="submission" date="2025-09" db="UniProtKB">
        <authorList>
            <consortium name="Ensembl"/>
        </authorList>
    </citation>
    <scope>IDENTIFICATION</scope>
</reference>